<feature type="domain" description="Heat-inducible transcription repressor HrcA C-terminal" evidence="6">
    <location>
        <begin position="106"/>
        <end position="324"/>
    </location>
</feature>
<dbReference type="RefSeq" id="WP_062420828.1">
    <property type="nucleotide sequence ID" value="NZ_BBYA01000005.1"/>
</dbReference>
<evidence type="ECO:0000256" key="2">
    <source>
        <dbReference type="ARBA" id="ARBA00023015"/>
    </source>
</evidence>
<proteinExistence type="inferred from homology"/>
<evidence type="ECO:0000256" key="3">
    <source>
        <dbReference type="ARBA" id="ARBA00023016"/>
    </source>
</evidence>
<dbReference type="InterPro" id="IPR021153">
    <property type="entry name" value="HrcA_C"/>
</dbReference>
<organism evidence="7 8">
    <name type="scientific">Leptolinea tardivitalis</name>
    <dbReference type="NCBI Taxonomy" id="229920"/>
    <lineage>
        <taxon>Bacteria</taxon>
        <taxon>Bacillati</taxon>
        <taxon>Chloroflexota</taxon>
        <taxon>Anaerolineae</taxon>
        <taxon>Anaerolineales</taxon>
        <taxon>Anaerolineaceae</taxon>
        <taxon>Leptolinea</taxon>
    </lineage>
</organism>
<keyword evidence="4 5" id="KW-0804">Transcription</keyword>
<dbReference type="PIRSF" id="PIRSF005485">
    <property type="entry name" value="HrcA"/>
    <property type="match status" value="1"/>
</dbReference>
<accession>A0A0P6XP66</accession>
<sequence length="344" mass="38034">MESLSDRQKMLLTLVIHEYTRTAVPVGSQSLVEHYHLDLSSATVRNELAALTEMGYLRQPHTSAGRSPTEDGYRYFVSQLLQQTDLPAETRRTISHQFYQMRNDSDQWMRLAASVLANQSRAVSLVTAPRPENAVLKHLELISTRGRQILMIMVMAGGEVHQKFFSMNEVYSQEQLSTTAAAITQAAQGLRMEDIVTIRPYLDETSQIILNSIIPELTQTTQPALSEVYMDGMTNVLAEPEFSGSEEARRAFRLLEERSMLDDLLSRSVVGSAVGGVHVIIGGEGAWEELRQCSIVLARYGLPGQITGTLGVLGPIRMSYGRSISAVRFLSGLLSELVSTGLAD</sequence>
<dbReference type="Gene3D" id="1.10.10.10">
    <property type="entry name" value="Winged helix-like DNA-binding domain superfamily/Winged helix DNA-binding domain"/>
    <property type="match status" value="1"/>
</dbReference>
<dbReference type="HAMAP" id="MF_00081">
    <property type="entry name" value="HrcA"/>
    <property type="match status" value="1"/>
</dbReference>
<gene>
    <name evidence="5" type="primary">hrcA</name>
    <name evidence="7" type="ORF">ADM99_13205</name>
</gene>
<comment type="function">
    <text evidence="5">Negative regulator of class I heat shock genes (grpE-dnaK-dnaJ and groELS operons). Prevents heat-shock induction of these operons.</text>
</comment>
<keyword evidence="1 5" id="KW-0678">Repressor</keyword>
<name>A0A0P6XP66_9CHLR</name>
<dbReference type="SUPFAM" id="SSF55781">
    <property type="entry name" value="GAF domain-like"/>
    <property type="match status" value="1"/>
</dbReference>
<dbReference type="InterPro" id="IPR002571">
    <property type="entry name" value="HrcA"/>
</dbReference>
<dbReference type="InterPro" id="IPR036390">
    <property type="entry name" value="WH_DNA-bd_sf"/>
</dbReference>
<comment type="similarity">
    <text evidence="5">Belongs to the HrcA family.</text>
</comment>
<dbReference type="PANTHER" id="PTHR34824:SF1">
    <property type="entry name" value="HEAT-INDUCIBLE TRANSCRIPTION REPRESSOR HRCA"/>
    <property type="match status" value="1"/>
</dbReference>
<protein>
    <recommendedName>
        <fullName evidence="5">Heat-inducible transcription repressor HrcA</fullName>
    </recommendedName>
</protein>
<evidence type="ECO:0000256" key="1">
    <source>
        <dbReference type="ARBA" id="ARBA00022491"/>
    </source>
</evidence>
<dbReference type="NCBIfam" id="TIGR00331">
    <property type="entry name" value="hrcA"/>
    <property type="match status" value="1"/>
</dbReference>
<dbReference type="OrthoDB" id="9783139at2"/>
<evidence type="ECO:0000256" key="5">
    <source>
        <dbReference type="HAMAP-Rule" id="MF_00081"/>
    </source>
</evidence>
<dbReference type="GO" id="GO:0003677">
    <property type="term" value="F:DNA binding"/>
    <property type="evidence" value="ECO:0007669"/>
    <property type="project" value="InterPro"/>
</dbReference>
<evidence type="ECO:0000313" key="7">
    <source>
        <dbReference type="EMBL" id="KPL70851.1"/>
    </source>
</evidence>
<dbReference type="AlphaFoldDB" id="A0A0P6XP66"/>
<evidence type="ECO:0000313" key="8">
    <source>
        <dbReference type="Proteomes" id="UP000050430"/>
    </source>
</evidence>
<keyword evidence="2 5" id="KW-0805">Transcription regulation</keyword>
<dbReference type="SUPFAM" id="SSF46785">
    <property type="entry name" value="Winged helix' DNA-binding domain"/>
    <property type="match status" value="1"/>
</dbReference>
<evidence type="ECO:0000256" key="4">
    <source>
        <dbReference type="ARBA" id="ARBA00023163"/>
    </source>
</evidence>
<comment type="caution">
    <text evidence="7">The sequence shown here is derived from an EMBL/GenBank/DDBJ whole genome shotgun (WGS) entry which is preliminary data.</text>
</comment>
<dbReference type="InterPro" id="IPR029016">
    <property type="entry name" value="GAF-like_dom_sf"/>
</dbReference>
<dbReference type="PANTHER" id="PTHR34824">
    <property type="entry name" value="HEAT-INDUCIBLE TRANSCRIPTION REPRESSOR HRCA"/>
    <property type="match status" value="1"/>
</dbReference>
<keyword evidence="3 5" id="KW-0346">Stress response</keyword>
<dbReference type="Pfam" id="PF01628">
    <property type="entry name" value="HrcA"/>
    <property type="match status" value="1"/>
</dbReference>
<dbReference type="InterPro" id="IPR036388">
    <property type="entry name" value="WH-like_DNA-bd_sf"/>
</dbReference>
<dbReference type="PATRIC" id="fig|229920.5.peg.874"/>
<dbReference type="EMBL" id="LGCK01000013">
    <property type="protein sequence ID" value="KPL70851.1"/>
    <property type="molecule type" value="Genomic_DNA"/>
</dbReference>
<dbReference type="STRING" id="229920.ADM99_13205"/>
<dbReference type="Gene3D" id="3.30.450.40">
    <property type="match status" value="1"/>
</dbReference>
<dbReference type="Proteomes" id="UP000050430">
    <property type="component" value="Unassembled WGS sequence"/>
</dbReference>
<evidence type="ECO:0000259" key="6">
    <source>
        <dbReference type="Pfam" id="PF01628"/>
    </source>
</evidence>
<dbReference type="GO" id="GO:0045892">
    <property type="term" value="P:negative regulation of DNA-templated transcription"/>
    <property type="evidence" value="ECO:0007669"/>
    <property type="project" value="UniProtKB-UniRule"/>
</dbReference>
<reference evidence="7 8" key="1">
    <citation type="submission" date="2015-07" db="EMBL/GenBank/DDBJ databases">
        <title>Genome sequence of Leptolinea tardivitalis DSM 16556.</title>
        <authorList>
            <person name="Hemp J."/>
            <person name="Ward L.M."/>
            <person name="Pace L.A."/>
            <person name="Fischer W.W."/>
        </authorList>
    </citation>
    <scope>NUCLEOTIDE SEQUENCE [LARGE SCALE GENOMIC DNA]</scope>
    <source>
        <strain evidence="7 8">YMTK-2</strain>
    </source>
</reference>
<keyword evidence="8" id="KW-1185">Reference proteome</keyword>